<protein>
    <submittedName>
        <fullName evidence="3">SIS domain-containing protein</fullName>
    </submittedName>
</protein>
<dbReference type="InterPro" id="IPR046348">
    <property type="entry name" value="SIS_dom_sf"/>
</dbReference>
<name>A0ABN3Y456_9ENTE</name>
<dbReference type="SUPFAM" id="SSF53697">
    <property type="entry name" value="SIS domain"/>
    <property type="match status" value="1"/>
</dbReference>
<dbReference type="CDD" id="cd05009">
    <property type="entry name" value="SIS_GlmS_GlmD_2"/>
    <property type="match status" value="1"/>
</dbReference>
<accession>A0ABN3Y456</accession>
<dbReference type="EMBL" id="BAAAXQ010000026">
    <property type="protein sequence ID" value="GAA3014842.1"/>
    <property type="molecule type" value="Genomic_DNA"/>
</dbReference>
<dbReference type="InterPro" id="IPR001347">
    <property type="entry name" value="SIS_dom"/>
</dbReference>
<keyword evidence="4" id="KW-1185">Reference proteome</keyword>
<comment type="caution">
    <text evidence="3">The sequence shown here is derived from an EMBL/GenBank/DDBJ whole genome shotgun (WGS) entry which is preliminary data.</text>
</comment>
<dbReference type="RefSeq" id="WP_068707851.1">
    <property type="nucleotide sequence ID" value="NZ_BAAAXQ010000026.1"/>
</dbReference>
<proteinExistence type="predicted"/>
<dbReference type="PANTHER" id="PTHR10937:SF17">
    <property type="entry name" value="GLUCOSAMINE-FRUCTOSE-6-PHOSPHATE AMINOTRANSFERASE"/>
    <property type="match status" value="1"/>
</dbReference>
<dbReference type="CDD" id="cd05008">
    <property type="entry name" value="SIS_GlmS_GlmD_1"/>
    <property type="match status" value="1"/>
</dbReference>
<dbReference type="PANTHER" id="PTHR10937">
    <property type="entry name" value="GLUCOSAMINE--FRUCTOSE-6-PHOSPHATE AMINOTRANSFERASE, ISOMERIZING"/>
    <property type="match status" value="1"/>
</dbReference>
<evidence type="ECO:0000259" key="2">
    <source>
        <dbReference type="PROSITE" id="PS51464"/>
    </source>
</evidence>
<dbReference type="Proteomes" id="UP001501577">
    <property type="component" value="Unassembled WGS sequence"/>
</dbReference>
<dbReference type="InterPro" id="IPR035490">
    <property type="entry name" value="GlmS/FrlB_SIS"/>
</dbReference>
<gene>
    <name evidence="3" type="ORF">GCM10019998_08640</name>
</gene>
<dbReference type="InterPro" id="IPR035466">
    <property type="entry name" value="GlmS/AgaS_SIS"/>
</dbReference>
<sequence>MVTMLDYINEEEDTLLKILENHTLKEDENLAKIEHLMILATGSSYNACLSAKMFLEKYGDLVVTIEEPYNFNHYGKLVPSVDAVVAVSQSGKSASTIDAIAKIKDQNVFHMALTSDLNSPISKVVDQVIDLQMGIEKVGFVTKGFVSTVLQMMLLGITIGFSKQKLSEKEVNEAKGQLKQVIQQIPEVINKSQNFFNNHQPIFKLGQRFIAIGYGPAWGTAKEFETKFTETVRKPSHGFELEAYMHGPYLEADTQHILFFIENESINSKRSEALRSYMFIYVGDVFTITTKKAEANNTLGLEINCPEWIAPLVLIIPFQIFAFQTALSKGIDLNVRIFDDFDTVLKSKI</sequence>
<dbReference type="PROSITE" id="PS51464">
    <property type="entry name" value="SIS"/>
    <property type="match status" value="1"/>
</dbReference>
<evidence type="ECO:0000256" key="1">
    <source>
        <dbReference type="ARBA" id="ARBA00022737"/>
    </source>
</evidence>
<feature type="domain" description="SIS" evidence="2">
    <location>
        <begin position="26"/>
        <end position="169"/>
    </location>
</feature>
<organism evidence="3 4">
    <name type="scientific">Tetragenococcus solitarius</name>
    <dbReference type="NCBI Taxonomy" id="71453"/>
    <lineage>
        <taxon>Bacteria</taxon>
        <taxon>Bacillati</taxon>
        <taxon>Bacillota</taxon>
        <taxon>Bacilli</taxon>
        <taxon>Lactobacillales</taxon>
        <taxon>Enterococcaceae</taxon>
        <taxon>Tetragenococcus</taxon>
    </lineage>
</organism>
<evidence type="ECO:0000313" key="3">
    <source>
        <dbReference type="EMBL" id="GAA3014842.1"/>
    </source>
</evidence>
<keyword evidence="1" id="KW-0677">Repeat</keyword>
<dbReference type="Pfam" id="PF01380">
    <property type="entry name" value="SIS"/>
    <property type="match status" value="1"/>
</dbReference>
<evidence type="ECO:0000313" key="4">
    <source>
        <dbReference type="Proteomes" id="UP001501577"/>
    </source>
</evidence>
<dbReference type="Gene3D" id="3.40.50.10490">
    <property type="entry name" value="Glucose-6-phosphate isomerase like protein, domain 1"/>
    <property type="match status" value="2"/>
</dbReference>
<reference evidence="3 4" key="1">
    <citation type="journal article" date="2019" name="Int. J. Syst. Evol. Microbiol.">
        <title>The Global Catalogue of Microorganisms (GCM) 10K type strain sequencing project: providing services to taxonomists for standard genome sequencing and annotation.</title>
        <authorList>
            <consortium name="The Broad Institute Genomics Platform"/>
            <consortium name="The Broad Institute Genome Sequencing Center for Infectious Disease"/>
            <person name="Wu L."/>
            <person name="Ma J."/>
        </authorList>
    </citation>
    <scope>NUCLEOTIDE SEQUENCE [LARGE SCALE GENOMIC DNA]</scope>
    <source>
        <strain evidence="3 4">JCM 8736</strain>
    </source>
</reference>